<name>X0ZNE2_9ZZZZ</name>
<proteinExistence type="predicted"/>
<dbReference type="EMBL" id="BART01003654">
    <property type="protein sequence ID" value="GAG59567.1"/>
    <property type="molecule type" value="Genomic_DNA"/>
</dbReference>
<dbReference type="Gene3D" id="3.40.50.2000">
    <property type="entry name" value="Glycogen Phosphorylase B"/>
    <property type="match status" value="1"/>
</dbReference>
<dbReference type="SUPFAM" id="SSF53756">
    <property type="entry name" value="UDP-Glycosyltransferase/glycogen phosphorylase"/>
    <property type="match status" value="1"/>
</dbReference>
<comment type="caution">
    <text evidence="1">The sequence shown here is derived from an EMBL/GenBank/DDBJ whole genome shotgun (WGS) entry which is preliminary data.</text>
</comment>
<dbReference type="AlphaFoldDB" id="X0ZNE2"/>
<evidence type="ECO:0008006" key="2">
    <source>
        <dbReference type="Google" id="ProtNLM"/>
    </source>
</evidence>
<accession>X0ZNE2</accession>
<evidence type="ECO:0000313" key="1">
    <source>
        <dbReference type="EMBL" id="GAG59567.1"/>
    </source>
</evidence>
<sequence>MNIGMTCYPTYGGSGAVAAELGMELAKKGHNIHFISYDIPFRLNKFYKNIFFHEVEML</sequence>
<organism evidence="1">
    <name type="scientific">marine sediment metagenome</name>
    <dbReference type="NCBI Taxonomy" id="412755"/>
    <lineage>
        <taxon>unclassified sequences</taxon>
        <taxon>metagenomes</taxon>
        <taxon>ecological metagenomes</taxon>
    </lineage>
</organism>
<reference evidence="1" key="1">
    <citation type="journal article" date="2014" name="Front. Microbiol.">
        <title>High frequency of phylogenetically diverse reductive dehalogenase-homologous genes in deep subseafloor sedimentary metagenomes.</title>
        <authorList>
            <person name="Kawai M."/>
            <person name="Futagami T."/>
            <person name="Toyoda A."/>
            <person name="Takaki Y."/>
            <person name="Nishi S."/>
            <person name="Hori S."/>
            <person name="Arai W."/>
            <person name="Tsubouchi T."/>
            <person name="Morono Y."/>
            <person name="Uchiyama I."/>
            <person name="Ito T."/>
            <person name="Fujiyama A."/>
            <person name="Inagaki F."/>
            <person name="Takami H."/>
        </authorList>
    </citation>
    <scope>NUCLEOTIDE SEQUENCE</scope>
    <source>
        <strain evidence="1">Expedition CK06-06</strain>
    </source>
</reference>
<protein>
    <recommendedName>
        <fullName evidence="2">Glycosyltransferase subfamily 4-like N-terminal domain-containing protein</fullName>
    </recommendedName>
</protein>
<gene>
    <name evidence="1" type="ORF">S01H4_09861</name>
</gene>
<feature type="non-terminal residue" evidence="1">
    <location>
        <position position="58"/>
    </location>
</feature>